<keyword evidence="4" id="KW-1185">Reference proteome</keyword>
<protein>
    <recommendedName>
        <fullName evidence="2">Carbohydrate kinase PfkB domain-containing protein</fullName>
    </recommendedName>
</protein>
<dbReference type="FunFam" id="3.40.1190.20:FF:000080">
    <property type="entry name" value="BnaC05g04640D protein"/>
    <property type="match status" value="1"/>
</dbReference>
<accession>R0GWA6</accession>
<evidence type="ECO:0000259" key="2">
    <source>
        <dbReference type="Pfam" id="PF00294"/>
    </source>
</evidence>
<dbReference type="SUPFAM" id="SSF53613">
    <property type="entry name" value="Ribokinase-like"/>
    <property type="match status" value="1"/>
</dbReference>
<dbReference type="eggNOG" id="KOG2855">
    <property type="taxonomic scope" value="Eukaryota"/>
</dbReference>
<feature type="compositionally biased region" description="Basic residues" evidence="1">
    <location>
        <begin position="23"/>
        <end position="34"/>
    </location>
</feature>
<dbReference type="EMBL" id="KB870805">
    <property type="protein sequence ID" value="EOA40061.1"/>
    <property type="molecule type" value="Genomic_DNA"/>
</dbReference>
<proteinExistence type="predicted"/>
<feature type="domain" description="Carbohydrate kinase PfkB" evidence="2">
    <location>
        <begin position="188"/>
        <end position="465"/>
    </location>
</feature>
<sequence length="553" mass="60292">MKSLLFLLRSKSGKPLPQNQTVKNKRVSHLKTKKRGETERERLSNSRIKYLLLLLFLSGFFQMHHLAVALKFHSFSPHYALSLSNFSTQSPNPRLPSFPPLAPVPHVSSSVCLRCRSSAADVSPLKYADGSSSIGSLGENGDIVVAEKPIDVATLGNLCVDIVLSVHELPPPSRGERKALMDELSLSPPDKKYWEAGGNCNMAIAAARLGLHCVAIGHVGDETYGEFLLDVLHEEGIGTVALDKGTTAKDSSSYCETLICWVLVDPLQRHGFCSRADFKEEPAFSWITDLSDEVKMAIRQSKVLFCNGYDFDDFSPTFIMSTIDYASKVGTAIFFDPGPRGKSLSKGTPDERRALAHFLRMSDVLLLTSEEAEALTGIRNPVKAGQEILRNGKGTKWVIVKMGAKGSILVTKSSVSVAPAFKVEVVDTVGCGDSFVAAIALGYIRSMPLVNTLTIANAVGAATAMGCGAGRNVARRHQVMDLMKASILNDEEKFFEQLVAENPESPRINLLSKKIKKDGSSKQQQIETISMEKVVSELLPELERGRYCVEASS</sequence>
<organism evidence="3 4">
    <name type="scientific">Capsella rubella</name>
    <dbReference type="NCBI Taxonomy" id="81985"/>
    <lineage>
        <taxon>Eukaryota</taxon>
        <taxon>Viridiplantae</taxon>
        <taxon>Streptophyta</taxon>
        <taxon>Embryophyta</taxon>
        <taxon>Tracheophyta</taxon>
        <taxon>Spermatophyta</taxon>
        <taxon>Magnoliopsida</taxon>
        <taxon>eudicotyledons</taxon>
        <taxon>Gunneridae</taxon>
        <taxon>Pentapetalae</taxon>
        <taxon>rosids</taxon>
        <taxon>malvids</taxon>
        <taxon>Brassicales</taxon>
        <taxon>Brassicaceae</taxon>
        <taxon>Camelineae</taxon>
        <taxon>Capsella</taxon>
    </lineage>
</organism>
<dbReference type="PANTHER" id="PTHR47826:SF1">
    <property type="entry name" value="OS03G0164700 PROTEIN"/>
    <property type="match status" value="1"/>
</dbReference>
<feature type="region of interest" description="Disordered" evidence="1">
    <location>
        <begin position="15"/>
        <end position="41"/>
    </location>
</feature>
<reference evidence="4" key="1">
    <citation type="journal article" date="2013" name="Nat. Genet.">
        <title>The Capsella rubella genome and the genomic consequences of rapid mating system evolution.</title>
        <authorList>
            <person name="Slotte T."/>
            <person name="Hazzouri K.M."/>
            <person name="Agren J.A."/>
            <person name="Koenig D."/>
            <person name="Maumus F."/>
            <person name="Guo Y.L."/>
            <person name="Steige K."/>
            <person name="Platts A.E."/>
            <person name="Escobar J.S."/>
            <person name="Newman L.K."/>
            <person name="Wang W."/>
            <person name="Mandakova T."/>
            <person name="Vello E."/>
            <person name="Smith L.M."/>
            <person name="Henz S.R."/>
            <person name="Steffen J."/>
            <person name="Takuno S."/>
            <person name="Brandvain Y."/>
            <person name="Coop G."/>
            <person name="Andolfatto P."/>
            <person name="Hu T.T."/>
            <person name="Blanchette M."/>
            <person name="Clark R.M."/>
            <person name="Quesneville H."/>
            <person name="Nordborg M."/>
            <person name="Gaut B.S."/>
            <person name="Lysak M.A."/>
            <person name="Jenkins J."/>
            <person name="Grimwood J."/>
            <person name="Chapman J."/>
            <person name="Prochnik S."/>
            <person name="Shu S."/>
            <person name="Rokhsar D."/>
            <person name="Schmutz J."/>
            <person name="Weigel D."/>
            <person name="Wright S.I."/>
        </authorList>
    </citation>
    <scope>NUCLEOTIDE SEQUENCE [LARGE SCALE GENOMIC DNA]</scope>
    <source>
        <strain evidence="4">cv. Monte Gargano</strain>
    </source>
</reference>
<dbReference type="STRING" id="81985.R0GWA6"/>
<evidence type="ECO:0000256" key="1">
    <source>
        <dbReference type="SAM" id="MobiDB-lite"/>
    </source>
</evidence>
<dbReference type="InterPro" id="IPR029056">
    <property type="entry name" value="Ribokinase-like"/>
</dbReference>
<dbReference type="Pfam" id="PF00294">
    <property type="entry name" value="PfkB"/>
    <property type="match status" value="1"/>
</dbReference>
<dbReference type="InterPro" id="IPR011611">
    <property type="entry name" value="PfkB_dom"/>
</dbReference>
<dbReference type="Proteomes" id="UP000029121">
    <property type="component" value="Unassembled WGS sequence"/>
</dbReference>
<dbReference type="Gene3D" id="3.40.1190.20">
    <property type="match status" value="1"/>
</dbReference>
<dbReference type="PANTHER" id="PTHR47826">
    <property type="entry name" value="OS03G0164700 PROTEIN"/>
    <property type="match status" value="1"/>
</dbReference>
<dbReference type="AlphaFoldDB" id="R0GWA6"/>
<evidence type="ECO:0000313" key="3">
    <source>
        <dbReference type="EMBL" id="EOA40061.1"/>
    </source>
</evidence>
<evidence type="ECO:0000313" key="4">
    <source>
        <dbReference type="Proteomes" id="UP000029121"/>
    </source>
</evidence>
<name>R0GWA6_9BRAS</name>
<gene>
    <name evidence="3" type="ORF">CARUB_v10008753mg</name>
</gene>